<dbReference type="InterPro" id="IPR007074">
    <property type="entry name" value="LicD/FKTN/FKRP_NTP_transf"/>
</dbReference>
<evidence type="ECO:0000256" key="1">
    <source>
        <dbReference type="SAM" id="Phobius"/>
    </source>
</evidence>
<organism evidence="3 6">
    <name type="scientific">Adineta ricciae</name>
    <name type="common">Rotifer</name>
    <dbReference type="NCBI Taxonomy" id="249248"/>
    <lineage>
        <taxon>Eukaryota</taxon>
        <taxon>Metazoa</taxon>
        <taxon>Spiralia</taxon>
        <taxon>Gnathifera</taxon>
        <taxon>Rotifera</taxon>
        <taxon>Eurotatoria</taxon>
        <taxon>Bdelloidea</taxon>
        <taxon>Adinetida</taxon>
        <taxon>Adinetidae</taxon>
        <taxon>Adineta</taxon>
    </lineage>
</organism>
<name>A0A814X2G6_ADIRI</name>
<reference evidence="3" key="1">
    <citation type="submission" date="2021-02" db="EMBL/GenBank/DDBJ databases">
        <authorList>
            <person name="Nowell W R."/>
        </authorList>
    </citation>
    <scope>NUCLEOTIDE SEQUENCE</scope>
</reference>
<accession>A0A814X2G6</accession>
<dbReference type="PANTHER" id="PTHR43404">
    <property type="entry name" value="LIPOPOLYSACCHARIDE CHOLINEPHOSPHOTRANSFERASE LICD"/>
    <property type="match status" value="1"/>
</dbReference>
<gene>
    <name evidence="3" type="ORF">EDS130_LOCUS25838</name>
    <name evidence="4" type="ORF">XAT740_LOCUS43834</name>
</gene>
<dbReference type="EMBL" id="CAJNOR010005467">
    <property type="protein sequence ID" value="CAF1563589.1"/>
    <property type="molecule type" value="Genomic_DNA"/>
</dbReference>
<dbReference type="Pfam" id="PF04991">
    <property type="entry name" value="LicD"/>
    <property type="match status" value="1"/>
</dbReference>
<sequence>MKIFRMIIQHLSTSLIKLLCCVSILSFISGILFCNNRSLFLEIESTNQSRRLVETALLDIPACTSADRVRQRALLATLQTWARLARYFHVQYWITFGTLVGYVQRRTLLPHDQDIDILIMGQDTSQLVQIALNLSFQNFSWLDSNMYKLVIHPQWYIVNWENRSYFPSQSINFKAPNARFIHRERNVFVDIWLMYDYHPEQSNHLTDSTSMLTGIGLDYKWVSSPKFWSFPLRPCDLSGIRVWCPGEPEEIVCATYGREALYKSDTKCINGSWV</sequence>
<feature type="transmembrane region" description="Helical" evidence="1">
    <location>
        <begin position="12"/>
        <end position="33"/>
    </location>
</feature>
<keyword evidence="1" id="KW-1133">Transmembrane helix</keyword>
<feature type="domain" description="LicD/FKTN/FKRP nucleotidyltransferase" evidence="2">
    <location>
        <begin position="91"/>
        <end position="203"/>
    </location>
</feature>
<dbReference type="Proteomes" id="UP000663828">
    <property type="component" value="Unassembled WGS sequence"/>
</dbReference>
<evidence type="ECO:0000313" key="3">
    <source>
        <dbReference type="EMBL" id="CAF1210084.1"/>
    </source>
</evidence>
<dbReference type="Proteomes" id="UP000663852">
    <property type="component" value="Unassembled WGS sequence"/>
</dbReference>
<dbReference type="GO" id="GO:0009100">
    <property type="term" value="P:glycoprotein metabolic process"/>
    <property type="evidence" value="ECO:0007669"/>
    <property type="project" value="UniProtKB-ARBA"/>
</dbReference>
<dbReference type="PANTHER" id="PTHR43404:SF1">
    <property type="entry name" value="MNN4P"/>
    <property type="match status" value="1"/>
</dbReference>
<evidence type="ECO:0000313" key="4">
    <source>
        <dbReference type="EMBL" id="CAF1563589.1"/>
    </source>
</evidence>
<dbReference type="AlphaFoldDB" id="A0A814X2G6"/>
<dbReference type="InterPro" id="IPR052942">
    <property type="entry name" value="LPS_cholinephosphotransferase"/>
</dbReference>
<keyword evidence="5" id="KW-1185">Reference proteome</keyword>
<evidence type="ECO:0000313" key="6">
    <source>
        <dbReference type="Proteomes" id="UP000663852"/>
    </source>
</evidence>
<proteinExistence type="predicted"/>
<keyword evidence="1" id="KW-0812">Transmembrane</keyword>
<evidence type="ECO:0000259" key="2">
    <source>
        <dbReference type="Pfam" id="PF04991"/>
    </source>
</evidence>
<evidence type="ECO:0000313" key="5">
    <source>
        <dbReference type="Proteomes" id="UP000663828"/>
    </source>
</evidence>
<keyword evidence="1" id="KW-0472">Membrane</keyword>
<comment type="caution">
    <text evidence="3">The sequence shown here is derived from an EMBL/GenBank/DDBJ whole genome shotgun (WGS) entry which is preliminary data.</text>
</comment>
<dbReference type="EMBL" id="CAJNOJ010000154">
    <property type="protein sequence ID" value="CAF1210084.1"/>
    <property type="molecule type" value="Genomic_DNA"/>
</dbReference>
<protein>
    <recommendedName>
        <fullName evidence="2">LicD/FKTN/FKRP nucleotidyltransferase domain-containing protein</fullName>
    </recommendedName>
</protein>
<dbReference type="OrthoDB" id="444255at2759"/>